<evidence type="ECO:0000259" key="4">
    <source>
        <dbReference type="PROSITE" id="PS50110"/>
    </source>
</evidence>
<dbReference type="InterPro" id="IPR050469">
    <property type="entry name" value="Diguanylate_Cyclase"/>
</dbReference>
<organism evidence="6 7">
    <name type="scientific">Methylogaea oryzae</name>
    <dbReference type="NCBI Taxonomy" id="1295382"/>
    <lineage>
        <taxon>Bacteria</taxon>
        <taxon>Pseudomonadati</taxon>
        <taxon>Pseudomonadota</taxon>
        <taxon>Gammaproteobacteria</taxon>
        <taxon>Methylococcales</taxon>
        <taxon>Methylococcaceae</taxon>
        <taxon>Methylogaea</taxon>
    </lineage>
</organism>
<dbReference type="SMART" id="SM00448">
    <property type="entry name" value="REC"/>
    <property type="match status" value="1"/>
</dbReference>
<dbReference type="FunFam" id="3.30.70.270:FF:000001">
    <property type="entry name" value="Diguanylate cyclase domain protein"/>
    <property type="match status" value="1"/>
</dbReference>
<dbReference type="AlphaFoldDB" id="A0A8D4VRS8"/>
<dbReference type="GO" id="GO:0043709">
    <property type="term" value="P:cell adhesion involved in single-species biofilm formation"/>
    <property type="evidence" value="ECO:0007669"/>
    <property type="project" value="TreeGrafter"/>
</dbReference>
<evidence type="ECO:0000256" key="3">
    <source>
        <dbReference type="PROSITE-ProRule" id="PRU00169"/>
    </source>
</evidence>
<accession>A0A8D4VRS8</accession>
<dbReference type="InterPro" id="IPR000160">
    <property type="entry name" value="GGDEF_dom"/>
</dbReference>
<dbReference type="CDD" id="cd01949">
    <property type="entry name" value="GGDEF"/>
    <property type="match status" value="1"/>
</dbReference>
<feature type="domain" description="GGDEF" evidence="5">
    <location>
        <begin position="144"/>
        <end position="283"/>
    </location>
</feature>
<dbReference type="PANTHER" id="PTHR45138">
    <property type="entry name" value="REGULATORY COMPONENTS OF SENSORY TRANSDUCTION SYSTEM"/>
    <property type="match status" value="1"/>
</dbReference>
<dbReference type="GO" id="GO:0000160">
    <property type="term" value="P:phosphorelay signal transduction system"/>
    <property type="evidence" value="ECO:0007669"/>
    <property type="project" value="InterPro"/>
</dbReference>
<dbReference type="GO" id="GO:1902201">
    <property type="term" value="P:negative regulation of bacterial-type flagellum-dependent cell motility"/>
    <property type="evidence" value="ECO:0007669"/>
    <property type="project" value="TreeGrafter"/>
</dbReference>
<gene>
    <name evidence="6" type="ORF">MoryE10_27200</name>
</gene>
<dbReference type="Proteomes" id="UP000824988">
    <property type="component" value="Chromosome"/>
</dbReference>
<reference evidence="6" key="1">
    <citation type="submission" date="2019-06" db="EMBL/GenBank/DDBJ databases">
        <title>Complete genome sequence of Methylogaea oryzae strain JCM16910.</title>
        <authorList>
            <person name="Asakawa S."/>
        </authorList>
    </citation>
    <scope>NUCLEOTIDE SEQUENCE</scope>
    <source>
        <strain evidence="6">E10</strain>
    </source>
</reference>
<protein>
    <recommendedName>
        <fullName evidence="2">diguanylate cyclase</fullName>
        <ecNumber evidence="2">2.7.7.65</ecNumber>
    </recommendedName>
</protein>
<evidence type="ECO:0000256" key="2">
    <source>
        <dbReference type="ARBA" id="ARBA00012528"/>
    </source>
</evidence>
<dbReference type="EMBL" id="AP019782">
    <property type="protein sequence ID" value="BBL72114.1"/>
    <property type="molecule type" value="Genomic_DNA"/>
</dbReference>
<keyword evidence="7" id="KW-1185">Reference proteome</keyword>
<dbReference type="InterPro" id="IPR001789">
    <property type="entry name" value="Sig_transdc_resp-reg_receiver"/>
</dbReference>
<name>A0A8D4VRS8_9GAMM</name>
<dbReference type="NCBIfam" id="TIGR00254">
    <property type="entry name" value="GGDEF"/>
    <property type="match status" value="1"/>
</dbReference>
<evidence type="ECO:0000313" key="6">
    <source>
        <dbReference type="EMBL" id="BBL72114.1"/>
    </source>
</evidence>
<evidence type="ECO:0000313" key="7">
    <source>
        <dbReference type="Proteomes" id="UP000824988"/>
    </source>
</evidence>
<keyword evidence="3" id="KW-0597">Phosphoprotein</keyword>
<dbReference type="KEGG" id="moz:MoryE10_27200"/>
<dbReference type="SMART" id="SM00267">
    <property type="entry name" value="GGDEF"/>
    <property type="match status" value="1"/>
</dbReference>
<evidence type="ECO:0000259" key="5">
    <source>
        <dbReference type="PROSITE" id="PS50887"/>
    </source>
</evidence>
<dbReference type="PROSITE" id="PS50887">
    <property type="entry name" value="GGDEF"/>
    <property type="match status" value="1"/>
</dbReference>
<sequence>MAGVLSRYRLETAGSGEQAIESVLRSPPDLILLDVRLPGMDGYETCRRLKRMDCAADIPIIFFTGLRDAEDEALGFALGAVDFISKPIRSAIVSARVQVHLELKAARDALQKIALSDGLTGIANRRHFETRAQAEWNRALRNGSPLSLIMVDVDHFKAYNDYYGHQAGDECLKSIAASLSAGVRRAADVVARFGGEEFVCLTPELSHDDAIALAQRLRMDIGRLSMPHARSETTGHVTASFGLATMAPDLVGCFVWQDLLTKADQALYQAKRAGRDRVVALEIPSGQGLMPRDSVFVPPQAQMSVPFRPT</sequence>
<dbReference type="Pfam" id="PF00990">
    <property type="entry name" value="GGDEF"/>
    <property type="match status" value="1"/>
</dbReference>
<dbReference type="PANTHER" id="PTHR45138:SF9">
    <property type="entry name" value="DIGUANYLATE CYCLASE DGCM-RELATED"/>
    <property type="match status" value="1"/>
</dbReference>
<evidence type="ECO:0000256" key="1">
    <source>
        <dbReference type="ARBA" id="ARBA00001946"/>
    </source>
</evidence>
<dbReference type="GO" id="GO:0052621">
    <property type="term" value="F:diguanylate cyclase activity"/>
    <property type="evidence" value="ECO:0007669"/>
    <property type="project" value="UniProtKB-EC"/>
</dbReference>
<dbReference type="Pfam" id="PF00072">
    <property type="entry name" value="Response_reg"/>
    <property type="match status" value="1"/>
</dbReference>
<dbReference type="EC" id="2.7.7.65" evidence="2"/>
<comment type="cofactor">
    <cofactor evidence="1">
        <name>Mg(2+)</name>
        <dbReference type="ChEBI" id="CHEBI:18420"/>
    </cofactor>
</comment>
<dbReference type="PROSITE" id="PS50110">
    <property type="entry name" value="RESPONSE_REGULATORY"/>
    <property type="match status" value="1"/>
</dbReference>
<dbReference type="GO" id="GO:0005886">
    <property type="term" value="C:plasma membrane"/>
    <property type="evidence" value="ECO:0007669"/>
    <property type="project" value="TreeGrafter"/>
</dbReference>
<proteinExistence type="predicted"/>
<feature type="domain" description="Response regulatory" evidence="4">
    <location>
        <begin position="1"/>
        <end position="101"/>
    </location>
</feature>
<feature type="modified residue" description="4-aspartylphosphate" evidence="3">
    <location>
        <position position="34"/>
    </location>
</feature>